<dbReference type="Proteomes" id="UP001054945">
    <property type="component" value="Unassembled WGS sequence"/>
</dbReference>
<proteinExistence type="predicted"/>
<feature type="region of interest" description="Disordered" evidence="1">
    <location>
        <begin position="126"/>
        <end position="181"/>
    </location>
</feature>
<gene>
    <name evidence="2" type="ORF">CEXT_88491</name>
</gene>
<accession>A0AAV4WR23</accession>
<keyword evidence="3" id="KW-1185">Reference proteome</keyword>
<sequence length="181" mass="20630">MSFHPPTEQILKFSLLLKKKKKKSDAAASSVIDRRGVSKFILTPTLPDFVFRAGSIARFPASPRTDPRKWRKVSPRTPSGDSFTCSAISGRRCCKLRVFSNFLFQNITDNSTVIFQYPTLLKSNKHPFHFRGPKQVQNRTEKEKKPSTTDRRSTNGEAGRQREIDVSGEAKTCVIKRQRRS</sequence>
<evidence type="ECO:0000256" key="1">
    <source>
        <dbReference type="SAM" id="MobiDB-lite"/>
    </source>
</evidence>
<feature type="compositionally biased region" description="Basic and acidic residues" evidence="1">
    <location>
        <begin position="139"/>
        <end position="165"/>
    </location>
</feature>
<dbReference type="EMBL" id="BPLR01016651">
    <property type="protein sequence ID" value="GIY85371.1"/>
    <property type="molecule type" value="Genomic_DNA"/>
</dbReference>
<evidence type="ECO:0000313" key="2">
    <source>
        <dbReference type="EMBL" id="GIY85371.1"/>
    </source>
</evidence>
<evidence type="ECO:0000313" key="3">
    <source>
        <dbReference type="Proteomes" id="UP001054945"/>
    </source>
</evidence>
<dbReference type="AlphaFoldDB" id="A0AAV4WR23"/>
<protein>
    <submittedName>
        <fullName evidence="2">Uncharacterized protein</fullName>
    </submittedName>
</protein>
<name>A0AAV4WR23_CAEEX</name>
<organism evidence="2 3">
    <name type="scientific">Caerostris extrusa</name>
    <name type="common">Bark spider</name>
    <name type="synonym">Caerostris bankana</name>
    <dbReference type="NCBI Taxonomy" id="172846"/>
    <lineage>
        <taxon>Eukaryota</taxon>
        <taxon>Metazoa</taxon>
        <taxon>Ecdysozoa</taxon>
        <taxon>Arthropoda</taxon>
        <taxon>Chelicerata</taxon>
        <taxon>Arachnida</taxon>
        <taxon>Araneae</taxon>
        <taxon>Araneomorphae</taxon>
        <taxon>Entelegynae</taxon>
        <taxon>Araneoidea</taxon>
        <taxon>Araneidae</taxon>
        <taxon>Caerostris</taxon>
    </lineage>
</organism>
<comment type="caution">
    <text evidence="2">The sequence shown here is derived from an EMBL/GenBank/DDBJ whole genome shotgun (WGS) entry which is preliminary data.</text>
</comment>
<reference evidence="2 3" key="1">
    <citation type="submission" date="2021-06" db="EMBL/GenBank/DDBJ databases">
        <title>Caerostris extrusa draft genome.</title>
        <authorList>
            <person name="Kono N."/>
            <person name="Arakawa K."/>
        </authorList>
    </citation>
    <scope>NUCLEOTIDE SEQUENCE [LARGE SCALE GENOMIC DNA]</scope>
</reference>